<organism evidence="1 2">
    <name type="scientific">Vibrio phage F23s2</name>
    <dbReference type="NCBI Taxonomy" id="2930328"/>
    <lineage>
        <taxon>Viruses</taxon>
        <taxon>Duplodnaviria</taxon>
        <taxon>Heunggongvirae</taxon>
        <taxon>Uroviricota</taxon>
        <taxon>Caudoviricetes</taxon>
        <taxon>Autographivirales</taxon>
        <taxon>Autoscriptoviridae</taxon>
        <taxon>Maculvirus</taxon>
        <taxon>Maculvirus F23s2</taxon>
    </lineage>
</organism>
<evidence type="ECO:0000313" key="1">
    <source>
        <dbReference type="EMBL" id="UPT53654.1"/>
    </source>
</evidence>
<protein>
    <submittedName>
        <fullName evidence="1">Uncharacterized protein</fullName>
    </submittedName>
</protein>
<reference evidence="1 2" key="1">
    <citation type="submission" date="2022-03" db="EMBL/GenBank/DDBJ databases">
        <authorList>
            <person name="Xia H."/>
            <person name="Zhou M."/>
            <person name="Wang X.H."/>
        </authorList>
    </citation>
    <scope>NUCLEOTIDE SEQUENCE [LARGE SCALE GENOMIC DNA]</scope>
</reference>
<sequence length="39" mass="4352">MAIRLSVHGIFDALRYPSAIHLLTLVSTCYRAAIQLLSH</sequence>
<accession>A0AAE9HBT2</accession>
<keyword evidence="2" id="KW-1185">Reference proteome</keyword>
<proteinExistence type="predicted"/>
<dbReference type="Proteomes" id="UP000830624">
    <property type="component" value="Segment"/>
</dbReference>
<evidence type="ECO:0000313" key="2">
    <source>
        <dbReference type="Proteomes" id="UP000830624"/>
    </source>
</evidence>
<name>A0AAE9HBT2_9CAUD</name>
<dbReference type="EMBL" id="ON080941">
    <property type="protein sequence ID" value="UPT53654.1"/>
    <property type="molecule type" value="Genomic_DNA"/>
</dbReference>